<dbReference type="SMART" id="SM00343">
    <property type="entry name" value="ZnF_C2HC"/>
    <property type="match status" value="2"/>
</dbReference>
<dbReference type="InterPro" id="IPR001878">
    <property type="entry name" value="Znf_CCHC"/>
</dbReference>
<dbReference type="PROSITE" id="PS50878">
    <property type="entry name" value="RT_POL"/>
    <property type="match status" value="1"/>
</dbReference>
<dbReference type="Gene3D" id="3.30.420.10">
    <property type="entry name" value="Ribonuclease H-like superfamily/Ribonuclease H"/>
    <property type="match status" value="1"/>
</dbReference>
<dbReference type="Proteomes" id="UP000007800">
    <property type="component" value="Unassembled WGS sequence"/>
</dbReference>
<dbReference type="InterPro" id="IPR036397">
    <property type="entry name" value="RNaseH_sf"/>
</dbReference>
<keyword evidence="3" id="KW-0540">Nuclease</keyword>
<feature type="domain" description="Peptidase A2" evidence="9">
    <location>
        <begin position="301"/>
        <end position="390"/>
    </location>
</feature>
<dbReference type="OrthoDB" id="3863715at2759"/>
<dbReference type="InterPro" id="IPR012337">
    <property type="entry name" value="RNaseH-like_sf"/>
</dbReference>
<dbReference type="SUPFAM" id="SSF53098">
    <property type="entry name" value="Ribonuclease H-like"/>
    <property type="match status" value="1"/>
</dbReference>
<dbReference type="InterPro" id="IPR001969">
    <property type="entry name" value="Aspartic_peptidase_AS"/>
</dbReference>
<evidence type="ECO:0000256" key="3">
    <source>
        <dbReference type="ARBA" id="ARBA00022722"/>
    </source>
</evidence>
<feature type="domain" description="Integrase catalytic" evidence="11">
    <location>
        <begin position="1216"/>
        <end position="1388"/>
    </location>
</feature>
<dbReference type="RefSeq" id="XP_002767341.1">
    <property type="nucleotide sequence ID" value="XM_002767295.1"/>
</dbReference>
<protein>
    <submittedName>
        <fullName evidence="12">Gag/pol/env polyprotein, putative</fullName>
    </submittedName>
</protein>
<organism evidence="13">
    <name type="scientific">Perkinsus marinus (strain ATCC 50983 / TXsc)</name>
    <dbReference type="NCBI Taxonomy" id="423536"/>
    <lineage>
        <taxon>Eukaryota</taxon>
        <taxon>Sar</taxon>
        <taxon>Alveolata</taxon>
        <taxon>Perkinsozoa</taxon>
        <taxon>Perkinsea</taxon>
        <taxon>Perkinsida</taxon>
        <taxon>Perkinsidae</taxon>
        <taxon>Perkinsus</taxon>
    </lineage>
</organism>
<gene>
    <name evidence="12" type="ORF">Pmar_PMAR024536</name>
</gene>
<proteinExistence type="predicted"/>
<evidence type="ECO:0000259" key="10">
    <source>
        <dbReference type="PROSITE" id="PS50878"/>
    </source>
</evidence>
<keyword evidence="13" id="KW-1185">Reference proteome</keyword>
<dbReference type="GO" id="GO:0004190">
    <property type="term" value="F:aspartic-type endopeptidase activity"/>
    <property type="evidence" value="ECO:0007669"/>
    <property type="project" value="InterPro"/>
</dbReference>
<dbReference type="GO" id="GO:0006508">
    <property type="term" value="P:proteolysis"/>
    <property type="evidence" value="ECO:0007669"/>
    <property type="project" value="InterPro"/>
</dbReference>
<keyword evidence="4" id="KW-0255">Endonuclease</keyword>
<dbReference type="PANTHER" id="PTHR37984">
    <property type="entry name" value="PROTEIN CBG26694"/>
    <property type="match status" value="1"/>
</dbReference>
<dbReference type="Pfam" id="PF00078">
    <property type="entry name" value="RVT_1"/>
    <property type="match status" value="1"/>
</dbReference>
<dbReference type="PANTHER" id="PTHR37984:SF5">
    <property type="entry name" value="PROTEIN NYNRIN-LIKE"/>
    <property type="match status" value="1"/>
</dbReference>
<evidence type="ECO:0000313" key="13">
    <source>
        <dbReference type="Proteomes" id="UP000007800"/>
    </source>
</evidence>
<evidence type="ECO:0000259" key="9">
    <source>
        <dbReference type="PROSITE" id="PS50175"/>
    </source>
</evidence>
<dbReference type="CDD" id="cd00303">
    <property type="entry name" value="retropepsin_like"/>
    <property type="match status" value="1"/>
</dbReference>
<dbReference type="InterPro" id="IPR043502">
    <property type="entry name" value="DNA/RNA_pol_sf"/>
</dbReference>
<evidence type="ECO:0000256" key="7">
    <source>
        <dbReference type="PROSITE-ProRule" id="PRU00047"/>
    </source>
</evidence>
<keyword evidence="5" id="KW-0378">Hydrolase</keyword>
<dbReference type="PROSITE" id="PS50994">
    <property type="entry name" value="INTEGRASE"/>
    <property type="match status" value="1"/>
</dbReference>
<dbReference type="Pfam" id="PF00665">
    <property type="entry name" value="rve"/>
    <property type="match status" value="1"/>
</dbReference>
<dbReference type="EMBL" id="GG685288">
    <property type="protein sequence ID" value="EER00059.1"/>
    <property type="molecule type" value="Genomic_DNA"/>
</dbReference>
<dbReference type="GO" id="GO:0008270">
    <property type="term" value="F:zinc ion binding"/>
    <property type="evidence" value="ECO:0007669"/>
    <property type="project" value="UniProtKB-KW"/>
</dbReference>
<dbReference type="GO" id="GO:0004519">
    <property type="term" value="F:endonuclease activity"/>
    <property type="evidence" value="ECO:0007669"/>
    <property type="project" value="UniProtKB-KW"/>
</dbReference>
<evidence type="ECO:0000313" key="12">
    <source>
        <dbReference type="EMBL" id="EER00059.1"/>
    </source>
</evidence>
<dbReference type="InterPro" id="IPR001584">
    <property type="entry name" value="Integrase_cat-core"/>
</dbReference>
<evidence type="ECO:0000256" key="4">
    <source>
        <dbReference type="ARBA" id="ARBA00022759"/>
    </source>
</evidence>
<dbReference type="Gene3D" id="3.10.10.10">
    <property type="entry name" value="HIV Type 1 Reverse Transcriptase, subunit A, domain 1"/>
    <property type="match status" value="1"/>
</dbReference>
<dbReference type="InterPro" id="IPR000477">
    <property type="entry name" value="RT_dom"/>
</dbReference>
<dbReference type="GO" id="GO:0003676">
    <property type="term" value="F:nucleic acid binding"/>
    <property type="evidence" value="ECO:0007669"/>
    <property type="project" value="InterPro"/>
</dbReference>
<keyword evidence="2" id="KW-0548">Nucleotidyltransferase</keyword>
<dbReference type="InterPro" id="IPR050951">
    <property type="entry name" value="Retrovirus_Pol_polyprotein"/>
</dbReference>
<keyword evidence="1" id="KW-0808">Transferase</keyword>
<sequence length="1507" mass="167481">MTRLEMRAIDQQWRTLQQRPQEAIPAFAERVEDVAHIKETLTGIPISNAEMSERLADGLTDADSIMAKSVVDPLLRLPYEEFKQSMLSFLESKNGHNQLIPSSIQRQSQQHQPQLQGGLVTRPDANQKTMNAKVHSAAAVELGLDSNACIRCGLKGHHASSCTTGSIHRQHERCGRCGKLTVGDAGKNHRCNRSQLQCSRCKKAGHLSGVCRRGLSGGKPSNTSRKGNGSAETTCSLVSLGDDCEDDSSGLHVVETHTAKAVISKDPQASCLSATTRFVNSLPQDPTIEIRVGTAKRYCPLVGLVDSGANISLINSSTISFLSRNGLIEPSSSIVLPSPISIKFGDGKLLSSSTLVTLHCSFNDAQLSRLPLQFLVVSGCQPPCILGRNLFSDLGIRMVSDHGIQINGLSTPSSNGAESMTNSMVDRAGHCARSSAIRDHYPEECTPLIDVVQDPSSPGKKIIKVHFEALEHAVVEPFREAPRGRAPVDNAIIFLRLEDMAKRGQVEKVRPEDCPIICEICLVDKADGVVTAPRSASSPDVHQRFRVTVDCRPINRLRLVYDSQQRFIYTATPCDGIKEVERSKLAKQFLTTALLQIQDIPKQRTVSFGRLDLQHAFYSLHLSEKLSRFFAVAAKDPSSHRVQHYRFTTLVQGWKFSSLLFGLGTLKIVTEFIQPALDKGGIDVTVVCYQDDLLFCGSSDADIVKAMTIAKEILTNLNFHINDKKQEGPVSIIDFCGLRLSSHGVTPSPSRTVLSDAAIDNALQVFIKGLPFHPKNKKSKRRKLPVREYRTAWLRSWTGVANYMRGWLTPRILTATDVLQHALKDFGDHNIDTDDPRLVEHIERVPNAFREVMGFYMSGVPCMSLYSESDANHIATILISDGNQHSWSGIVLRVVAQDPSHNVDDHPLLLGSPSLSELLGCERPLSVLPVKIFGGRFSKLESTLSSTTRERMALLLLLEAAKTLLLPPVYSITDNANCTKEWCNFDQLNYGSWHSRYMIFQSYVDGVLWVSRDHPLPSLCDTMARCIEDGQHFKHPTIIPTHQGHSATNYFDHFHDDVAQDPASCHCCTTFAATVTDPLSSLPVPSLLHRCFTAWKTGTDFPLQCSIPLEPELARTWLKAAQDSDAHCEKLRTLIGRGLSKFRIDDNGLLRIRDKYVLPRRYGQSLALHVHHSYGHCGVKQTLKIICRDFFCLRIAHTVQRVVGKCYCQYVRARRGPLLPIISSLRDSIGVSDVWYIDTVGPLPPSTLHNSKYVLSIMDAASRYVMFLAVSSITSKAITDTIDNQVFSLIGSPRCFVADNGASFQSVHFRGWAASWGIQVRYVPVYSPNRNGALERQHGVLKQVLKAMCKGNTDRWPSFLPLAQKRCNNRLLDDGCEYTPQQLFMGSSDASSLGRRFEDISDTITADTVKFEAKRRFSRREAMIKEVHDAMEEAEAKVMLKFGDRQSRRRTFAVGQKVLKWTDNKSNGVLQPNWTGPLTIKDVLGTATYRLSDDSVQADRNLCLYHQ</sequence>
<keyword evidence="7" id="KW-0479">Metal-binding</keyword>
<dbReference type="Gene3D" id="2.40.70.10">
    <property type="entry name" value="Acid Proteases"/>
    <property type="match status" value="1"/>
</dbReference>
<dbReference type="InParanoid" id="C5LT91"/>
<dbReference type="GO" id="GO:0015074">
    <property type="term" value="P:DNA integration"/>
    <property type="evidence" value="ECO:0007669"/>
    <property type="project" value="InterPro"/>
</dbReference>
<feature type="domain" description="Reverse transcriptase" evidence="10">
    <location>
        <begin position="541"/>
        <end position="740"/>
    </location>
</feature>
<dbReference type="Gene3D" id="1.10.340.70">
    <property type="match status" value="1"/>
</dbReference>
<name>C5LT91_PERM5</name>
<dbReference type="PROSITE" id="PS00141">
    <property type="entry name" value="ASP_PROTEASE"/>
    <property type="match status" value="1"/>
</dbReference>
<keyword evidence="6" id="KW-0695">RNA-directed DNA polymerase</keyword>
<dbReference type="InterPro" id="IPR043128">
    <property type="entry name" value="Rev_trsase/Diguanyl_cyclase"/>
</dbReference>
<evidence type="ECO:0000256" key="2">
    <source>
        <dbReference type="ARBA" id="ARBA00022695"/>
    </source>
</evidence>
<dbReference type="PROSITE" id="PS50175">
    <property type="entry name" value="ASP_PROT_RETROV"/>
    <property type="match status" value="1"/>
</dbReference>
<dbReference type="GeneID" id="9049754"/>
<keyword evidence="7" id="KW-0863">Zinc-finger</keyword>
<dbReference type="PROSITE" id="PS50158">
    <property type="entry name" value="ZF_CCHC"/>
    <property type="match status" value="1"/>
</dbReference>
<evidence type="ECO:0000256" key="5">
    <source>
        <dbReference type="ARBA" id="ARBA00022801"/>
    </source>
</evidence>
<accession>C5LT91</accession>
<dbReference type="Gene3D" id="3.30.70.270">
    <property type="match status" value="1"/>
</dbReference>
<evidence type="ECO:0000259" key="11">
    <source>
        <dbReference type="PROSITE" id="PS50994"/>
    </source>
</evidence>
<evidence type="ECO:0000259" key="8">
    <source>
        <dbReference type="PROSITE" id="PS50158"/>
    </source>
</evidence>
<dbReference type="InterPro" id="IPR001995">
    <property type="entry name" value="Peptidase_A2_cat"/>
</dbReference>
<evidence type="ECO:0000256" key="6">
    <source>
        <dbReference type="ARBA" id="ARBA00022918"/>
    </source>
</evidence>
<dbReference type="GO" id="GO:0003964">
    <property type="term" value="F:RNA-directed DNA polymerase activity"/>
    <property type="evidence" value="ECO:0007669"/>
    <property type="project" value="UniProtKB-KW"/>
</dbReference>
<evidence type="ECO:0000256" key="1">
    <source>
        <dbReference type="ARBA" id="ARBA00022679"/>
    </source>
</evidence>
<reference evidence="12 13" key="1">
    <citation type="submission" date="2008-07" db="EMBL/GenBank/DDBJ databases">
        <authorList>
            <person name="El-Sayed N."/>
            <person name="Caler E."/>
            <person name="Inman J."/>
            <person name="Amedeo P."/>
            <person name="Hass B."/>
            <person name="Wortman J."/>
        </authorList>
    </citation>
    <scope>NUCLEOTIDE SEQUENCE [LARGE SCALE GENOMIC DNA]</scope>
    <source>
        <strain evidence="13">ATCC 50983 / TXsc</strain>
    </source>
</reference>
<dbReference type="SUPFAM" id="SSF56672">
    <property type="entry name" value="DNA/RNA polymerases"/>
    <property type="match status" value="1"/>
</dbReference>
<keyword evidence="7" id="KW-0862">Zinc</keyword>
<dbReference type="OMA" id="VAHIKET"/>
<feature type="domain" description="CCHC-type" evidence="8">
    <location>
        <begin position="149"/>
        <end position="162"/>
    </location>
</feature>
<dbReference type="InterPro" id="IPR021109">
    <property type="entry name" value="Peptidase_aspartic_dom_sf"/>
</dbReference>